<dbReference type="HOGENOM" id="CLU_052419_2_0_1"/>
<dbReference type="EMBL" id="JQFK01000018">
    <property type="protein sequence ID" value="KGK38551.1"/>
    <property type="molecule type" value="Genomic_DNA"/>
</dbReference>
<protein>
    <recommendedName>
        <fullName evidence="1">Proteasome activator complex subunit 4 C-terminal domain-containing protein</fullName>
    </recommendedName>
</protein>
<dbReference type="GO" id="GO:0005634">
    <property type="term" value="C:nucleus"/>
    <property type="evidence" value="ECO:0007669"/>
    <property type="project" value="TreeGrafter"/>
</dbReference>
<dbReference type="AlphaFoldDB" id="A0A099P3C0"/>
<dbReference type="InterPro" id="IPR035309">
    <property type="entry name" value="PSME4"/>
</dbReference>
<dbReference type="PANTHER" id="PTHR32170:SF3">
    <property type="entry name" value="PROTEASOME ACTIVATOR COMPLEX SUBUNIT 4"/>
    <property type="match status" value="1"/>
</dbReference>
<dbReference type="Pfam" id="PF11919">
    <property type="entry name" value="PSME4_C"/>
    <property type="match status" value="1"/>
</dbReference>
<organism evidence="2 3">
    <name type="scientific">Pichia kudriavzevii</name>
    <name type="common">Yeast</name>
    <name type="synonym">Issatchenkia orientalis</name>
    <dbReference type="NCBI Taxonomy" id="4909"/>
    <lineage>
        <taxon>Eukaryota</taxon>
        <taxon>Fungi</taxon>
        <taxon>Dikarya</taxon>
        <taxon>Ascomycota</taxon>
        <taxon>Saccharomycotina</taxon>
        <taxon>Pichiomycetes</taxon>
        <taxon>Pichiales</taxon>
        <taxon>Pichiaceae</taxon>
        <taxon>Pichia</taxon>
    </lineage>
</organism>
<dbReference type="GO" id="GO:0070628">
    <property type="term" value="F:proteasome binding"/>
    <property type="evidence" value="ECO:0007669"/>
    <property type="project" value="InterPro"/>
</dbReference>
<evidence type="ECO:0000259" key="1">
    <source>
        <dbReference type="Pfam" id="PF11919"/>
    </source>
</evidence>
<comment type="caution">
    <text evidence="2">The sequence shown here is derived from an EMBL/GenBank/DDBJ whole genome shotgun (WGS) entry which is preliminary data.</text>
</comment>
<feature type="domain" description="Proteasome activator complex subunit 4 C-terminal" evidence="1">
    <location>
        <begin position="52"/>
        <end position="139"/>
    </location>
</feature>
<sequence length="139" mass="16331">EQYSQNLKLFIHLFLDSEREQVIKHYIKKFKKIIKKNKLSKEIKLTYEQTNQVHGATLGLCALVEAYPYTTPPPKWLPEILSILEVKCASYGGIIGRTVKNTLAQFKKTRQDTWHIDSKFFTEEQLEDLEGVLYKSYYI</sequence>
<accession>A0A099P3C0</accession>
<feature type="non-terminal residue" evidence="2">
    <location>
        <position position="1"/>
    </location>
</feature>
<name>A0A099P3C0_PICKU</name>
<reference evidence="3" key="1">
    <citation type="journal article" date="2014" name="Microb. Cell Fact.">
        <title>Exploiting Issatchenkia orientalis SD108 for succinic acid production.</title>
        <authorList>
            <person name="Xiao H."/>
            <person name="Shao Z."/>
            <person name="Jiang Y."/>
            <person name="Dole S."/>
            <person name="Zhao H."/>
        </authorList>
    </citation>
    <scope>NUCLEOTIDE SEQUENCE [LARGE SCALE GENOMIC DNA]</scope>
    <source>
        <strain evidence="3">SD108</strain>
    </source>
</reference>
<gene>
    <name evidence="2" type="ORF">JL09_g2285</name>
</gene>
<dbReference type="GO" id="GO:0005829">
    <property type="term" value="C:cytosol"/>
    <property type="evidence" value="ECO:0007669"/>
    <property type="project" value="TreeGrafter"/>
</dbReference>
<dbReference type="VEuPathDB" id="FungiDB:C5L36_0B08230"/>
<evidence type="ECO:0000313" key="3">
    <source>
        <dbReference type="Proteomes" id="UP000029867"/>
    </source>
</evidence>
<dbReference type="Proteomes" id="UP000029867">
    <property type="component" value="Unassembled WGS sequence"/>
</dbReference>
<dbReference type="eggNOG" id="KOG1851">
    <property type="taxonomic scope" value="Eukaryota"/>
</dbReference>
<dbReference type="GO" id="GO:0016504">
    <property type="term" value="F:peptidase activator activity"/>
    <property type="evidence" value="ECO:0007669"/>
    <property type="project" value="InterPro"/>
</dbReference>
<dbReference type="PANTHER" id="PTHR32170">
    <property type="entry name" value="PROTEASOME ACTIVATOR COMPLEX SUBUNIT 4"/>
    <property type="match status" value="1"/>
</dbReference>
<evidence type="ECO:0000313" key="2">
    <source>
        <dbReference type="EMBL" id="KGK38551.1"/>
    </source>
</evidence>
<proteinExistence type="predicted"/>
<dbReference type="InterPro" id="IPR021843">
    <property type="entry name" value="PSME4_C"/>
</dbReference>
<dbReference type="GO" id="GO:0010499">
    <property type="term" value="P:proteasomal ubiquitin-independent protein catabolic process"/>
    <property type="evidence" value="ECO:0007669"/>
    <property type="project" value="TreeGrafter"/>
</dbReference>